<name>A0A9X1MQH1_9BACT</name>
<gene>
    <name evidence="1" type="ORF">LOC68_24040</name>
</gene>
<dbReference type="AlphaFoldDB" id="A0A9X1MQH1"/>
<protein>
    <submittedName>
        <fullName evidence="1">Uncharacterized protein</fullName>
    </submittedName>
</protein>
<keyword evidence="2" id="KW-1185">Reference proteome</keyword>
<proteinExistence type="predicted"/>
<dbReference type="RefSeq" id="WP_230223511.1">
    <property type="nucleotide sequence ID" value="NZ_JAJKFT010000010.1"/>
</dbReference>
<dbReference type="Proteomes" id="UP001139103">
    <property type="component" value="Unassembled WGS sequence"/>
</dbReference>
<dbReference type="EMBL" id="JAJKFT010000010">
    <property type="protein sequence ID" value="MCC9631478.1"/>
    <property type="molecule type" value="Genomic_DNA"/>
</dbReference>
<accession>A0A9X1MQH1</accession>
<sequence>MLTNRLVLTIDLHLSAPSLQLAHHRQLHDAARTLLDHLDKHQLPATFGLSRPGYGQLAQWISSHPQHETALLMQPASDWRQWGGKGLVDEVRRLAGHSVRSVFAHGPLEQAHASALRHAGILAIRGNGGSIQGATLQNGMPWFEPSIQAPSFLARLTEWLPHRFDFAKPATAQVMRICGETVANAGPWAKDQAIRAIDFAAKFRDRGGSVETLANCASQLETSVDKAATVSKAA</sequence>
<evidence type="ECO:0000313" key="2">
    <source>
        <dbReference type="Proteomes" id="UP001139103"/>
    </source>
</evidence>
<reference evidence="1" key="1">
    <citation type="submission" date="2021-11" db="EMBL/GenBank/DDBJ databases">
        <title>Genome sequence.</title>
        <authorList>
            <person name="Sun Q."/>
        </authorList>
    </citation>
    <scope>NUCLEOTIDE SEQUENCE</scope>
    <source>
        <strain evidence="1">JC732</strain>
    </source>
</reference>
<organism evidence="1 2">
    <name type="scientific">Blastopirellula sediminis</name>
    <dbReference type="NCBI Taxonomy" id="2894196"/>
    <lineage>
        <taxon>Bacteria</taxon>
        <taxon>Pseudomonadati</taxon>
        <taxon>Planctomycetota</taxon>
        <taxon>Planctomycetia</taxon>
        <taxon>Pirellulales</taxon>
        <taxon>Pirellulaceae</taxon>
        <taxon>Blastopirellula</taxon>
    </lineage>
</organism>
<comment type="caution">
    <text evidence="1">The sequence shown here is derived from an EMBL/GenBank/DDBJ whole genome shotgun (WGS) entry which is preliminary data.</text>
</comment>
<evidence type="ECO:0000313" key="1">
    <source>
        <dbReference type="EMBL" id="MCC9631478.1"/>
    </source>
</evidence>